<feature type="compositionally biased region" description="Low complexity" evidence="1">
    <location>
        <begin position="85"/>
        <end position="100"/>
    </location>
</feature>
<dbReference type="Proteomes" id="UP001352852">
    <property type="component" value="Unassembled WGS sequence"/>
</dbReference>
<gene>
    <name evidence="2" type="ORF">CHARACLAT_030041</name>
</gene>
<reference evidence="2 3" key="1">
    <citation type="submission" date="2021-06" db="EMBL/GenBank/DDBJ databases">
        <authorList>
            <person name="Palmer J.M."/>
        </authorList>
    </citation>
    <scope>NUCLEOTIDE SEQUENCE [LARGE SCALE GENOMIC DNA]</scope>
    <source>
        <strain evidence="2 3">CL_MEX2019</strain>
        <tissue evidence="2">Muscle</tissue>
    </source>
</reference>
<proteinExistence type="predicted"/>
<feature type="region of interest" description="Disordered" evidence="1">
    <location>
        <begin position="79"/>
        <end position="100"/>
    </location>
</feature>
<evidence type="ECO:0000313" key="3">
    <source>
        <dbReference type="Proteomes" id="UP001352852"/>
    </source>
</evidence>
<evidence type="ECO:0000313" key="2">
    <source>
        <dbReference type="EMBL" id="MED6295281.1"/>
    </source>
</evidence>
<organism evidence="2 3">
    <name type="scientific">Characodon lateralis</name>
    <dbReference type="NCBI Taxonomy" id="208331"/>
    <lineage>
        <taxon>Eukaryota</taxon>
        <taxon>Metazoa</taxon>
        <taxon>Chordata</taxon>
        <taxon>Craniata</taxon>
        <taxon>Vertebrata</taxon>
        <taxon>Euteleostomi</taxon>
        <taxon>Actinopterygii</taxon>
        <taxon>Neopterygii</taxon>
        <taxon>Teleostei</taxon>
        <taxon>Neoteleostei</taxon>
        <taxon>Acanthomorphata</taxon>
        <taxon>Ovalentaria</taxon>
        <taxon>Atherinomorphae</taxon>
        <taxon>Cyprinodontiformes</taxon>
        <taxon>Goodeidae</taxon>
        <taxon>Characodon</taxon>
    </lineage>
</organism>
<accession>A0ABU7F778</accession>
<keyword evidence="3" id="KW-1185">Reference proteome</keyword>
<name>A0ABU7F778_9TELE</name>
<sequence length="100" mass="11229">MSHGLTQQVSWFTNAEKDHSNISQRDNIRLFNTLRVLLSSTCIGSRGELVTELVFLMSLLSRRTAHPVGVQSIGGRSWNRMSQASRKSPSSILSKSWLLK</sequence>
<dbReference type="EMBL" id="JAHUTJ010078181">
    <property type="protein sequence ID" value="MED6295281.1"/>
    <property type="molecule type" value="Genomic_DNA"/>
</dbReference>
<protein>
    <submittedName>
        <fullName evidence="2">Uncharacterized protein</fullName>
    </submittedName>
</protein>
<comment type="caution">
    <text evidence="2">The sequence shown here is derived from an EMBL/GenBank/DDBJ whole genome shotgun (WGS) entry which is preliminary data.</text>
</comment>
<evidence type="ECO:0000256" key="1">
    <source>
        <dbReference type="SAM" id="MobiDB-lite"/>
    </source>
</evidence>